<dbReference type="AlphaFoldDB" id="A0A937XBU8"/>
<dbReference type="CDD" id="cd07723">
    <property type="entry name" value="hydroxyacylglutathione_hydrolase_MBL-fold"/>
    <property type="match status" value="1"/>
</dbReference>
<accession>A0A937XBU8</accession>
<dbReference type="InterPro" id="IPR035680">
    <property type="entry name" value="Clx_II_MBL"/>
</dbReference>
<feature type="domain" description="Metallo-beta-lactamase" evidence="6">
    <location>
        <begin position="12"/>
        <end position="167"/>
    </location>
</feature>
<evidence type="ECO:0000313" key="7">
    <source>
        <dbReference type="EMBL" id="MBM3317724.1"/>
    </source>
</evidence>
<dbReference type="PANTHER" id="PTHR46233:SF3">
    <property type="entry name" value="HYDROXYACYLGLUTATHIONE HYDROLASE GLOC"/>
    <property type="match status" value="1"/>
</dbReference>
<dbReference type="InterPro" id="IPR051453">
    <property type="entry name" value="MBL_Glyoxalase_II"/>
</dbReference>
<protein>
    <submittedName>
        <fullName evidence="7">MBL fold metallo-hydrolase</fullName>
    </submittedName>
</protein>
<keyword evidence="5" id="KW-0862">Zinc</keyword>
<dbReference type="EMBL" id="VGIY01000175">
    <property type="protein sequence ID" value="MBM3317724.1"/>
    <property type="molecule type" value="Genomic_DNA"/>
</dbReference>
<comment type="cofactor">
    <cofactor evidence="1">
        <name>Zn(2+)</name>
        <dbReference type="ChEBI" id="CHEBI:29105"/>
    </cofactor>
</comment>
<dbReference type="InterPro" id="IPR001279">
    <property type="entry name" value="Metallo-B-lactamas"/>
</dbReference>
<evidence type="ECO:0000256" key="4">
    <source>
        <dbReference type="ARBA" id="ARBA00022801"/>
    </source>
</evidence>
<dbReference type="GO" id="GO:0016787">
    <property type="term" value="F:hydrolase activity"/>
    <property type="evidence" value="ECO:0007669"/>
    <property type="project" value="UniProtKB-KW"/>
</dbReference>
<evidence type="ECO:0000259" key="6">
    <source>
        <dbReference type="SMART" id="SM00849"/>
    </source>
</evidence>
<proteinExistence type="inferred from homology"/>
<evidence type="ECO:0000256" key="2">
    <source>
        <dbReference type="ARBA" id="ARBA00006759"/>
    </source>
</evidence>
<organism evidence="7 8">
    <name type="scientific">Eiseniibacteriota bacterium</name>
    <dbReference type="NCBI Taxonomy" id="2212470"/>
    <lineage>
        <taxon>Bacteria</taxon>
        <taxon>Candidatus Eiseniibacteriota</taxon>
    </lineage>
</organism>
<evidence type="ECO:0000256" key="1">
    <source>
        <dbReference type="ARBA" id="ARBA00001947"/>
    </source>
</evidence>
<sequence length="212" mass="22732">MIFEQIRVGGDRNLAYLIGDDETRLGAVVDPAHDPALVLERAGARALTIAYLVNTHGHFDHAGGNEHVLARTRARLIAAGPGGAGDGEVFALGAVVLRVIHTPGHSPDSLCLLAQAPGEPGKLCTGDTLFVGKVGGTGFGDDARAEYESLHRKLLALPDDTEVWPGHDVGTAPRSTIGHERRTNPFLLRASFEEFVELKRHWAEYKRAHGIA</sequence>
<evidence type="ECO:0000256" key="5">
    <source>
        <dbReference type="ARBA" id="ARBA00022833"/>
    </source>
</evidence>
<dbReference type="InterPro" id="IPR036866">
    <property type="entry name" value="RibonucZ/Hydroxyglut_hydro"/>
</dbReference>
<keyword evidence="4" id="KW-0378">Hydrolase</keyword>
<dbReference type="SUPFAM" id="SSF56281">
    <property type="entry name" value="Metallo-hydrolase/oxidoreductase"/>
    <property type="match status" value="1"/>
</dbReference>
<comment type="similarity">
    <text evidence="2">Belongs to the metallo-beta-lactamase superfamily. Glyoxalase II family.</text>
</comment>
<name>A0A937XBU8_UNCEI</name>
<evidence type="ECO:0000256" key="3">
    <source>
        <dbReference type="ARBA" id="ARBA00022723"/>
    </source>
</evidence>
<evidence type="ECO:0000313" key="8">
    <source>
        <dbReference type="Proteomes" id="UP000748308"/>
    </source>
</evidence>
<dbReference type="Gene3D" id="3.60.15.10">
    <property type="entry name" value="Ribonuclease Z/Hydroxyacylglutathione hydrolase-like"/>
    <property type="match status" value="1"/>
</dbReference>
<comment type="caution">
    <text evidence="7">The sequence shown here is derived from an EMBL/GenBank/DDBJ whole genome shotgun (WGS) entry which is preliminary data.</text>
</comment>
<dbReference type="PANTHER" id="PTHR46233">
    <property type="entry name" value="HYDROXYACYLGLUTATHIONE HYDROLASE GLOC"/>
    <property type="match status" value="1"/>
</dbReference>
<dbReference type="Proteomes" id="UP000748308">
    <property type="component" value="Unassembled WGS sequence"/>
</dbReference>
<gene>
    <name evidence="7" type="ORF">FJY75_07710</name>
</gene>
<keyword evidence="3" id="KW-0479">Metal-binding</keyword>
<dbReference type="SMART" id="SM00849">
    <property type="entry name" value="Lactamase_B"/>
    <property type="match status" value="1"/>
</dbReference>
<reference evidence="7" key="1">
    <citation type="submission" date="2019-03" db="EMBL/GenBank/DDBJ databases">
        <title>Lake Tanganyika Metagenome-Assembled Genomes (MAGs).</title>
        <authorList>
            <person name="Tran P."/>
        </authorList>
    </citation>
    <scope>NUCLEOTIDE SEQUENCE</scope>
    <source>
        <strain evidence="7">M_DeepCast_400m_m2_100</strain>
    </source>
</reference>
<dbReference type="Pfam" id="PF00753">
    <property type="entry name" value="Lactamase_B"/>
    <property type="match status" value="1"/>
</dbReference>
<dbReference type="GO" id="GO:0046872">
    <property type="term" value="F:metal ion binding"/>
    <property type="evidence" value="ECO:0007669"/>
    <property type="project" value="UniProtKB-KW"/>
</dbReference>